<keyword evidence="2" id="KW-1185">Reference proteome</keyword>
<dbReference type="KEGG" id="cgo:Corgl_0608"/>
<protein>
    <submittedName>
        <fullName evidence="1">Uncharacterized protein</fullName>
    </submittedName>
</protein>
<name>F2NBI6_CORGP</name>
<evidence type="ECO:0000313" key="1">
    <source>
        <dbReference type="EMBL" id="AEB06722.1"/>
    </source>
</evidence>
<proteinExistence type="predicted"/>
<organism evidence="1 2">
    <name type="scientific">Coriobacterium glomerans (strain ATCC 49209 / DSM 20642 / JCM 10262 / PW2)</name>
    <dbReference type="NCBI Taxonomy" id="700015"/>
    <lineage>
        <taxon>Bacteria</taxon>
        <taxon>Bacillati</taxon>
        <taxon>Actinomycetota</taxon>
        <taxon>Coriobacteriia</taxon>
        <taxon>Coriobacteriales</taxon>
        <taxon>Coriobacteriaceae</taxon>
        <taxon>Coriobacterium</taxon>
    </lineage>
</organism>
<evidence type="ECO:0000313" key="2">
    <source>
        <dbReference type="Proteomes" id="UP000006851"/>
    </source>
</evidence>
<dbReference type="STRING" id="700015.Corgl_0608"/>
<dbReference type="Proteomes" id="UP000006851">
    <property type="component" value="Chromosome"/>
</dbReference>
<reference evidence="2" key="1">
    <citation type="journal article" date="2013" name="Stand. Genomic Sci.">
        <title>Complete genome sequence of Coriobacterium glomerans type strain (PW2(T)) from the midgut of Pyrrhocoris apterus L. (red soldier bug).</title>
        <authorList>
            <person name="Stackebrandt E."/>
            <person name="Zeytun A."/>
            <person name="Lapidus A."/>
            <person name="Nolan M."/>
            <person name="Lucas S."/>
            <person name="Hammon N."/>
            <person name="Deshpande S."/>
            <person name="Cheng J.F."/>
            <person name="Tapia R."/>
            <person name="Goodwin L.A."/>
            <person name="Pitluck S."/>
            <person name="Liolios K."/>
            <person name="Pagani I."/>
            <person name="Ivanova N."/>
            <person name="Mavromatis K."/>
            <person name="Mikhailova N."/>
            <person name="Huntemann M."/>
            <person name="Pati A."/>
            <person name="Chen A."/>
            <person name="Palaniappan K."/>
            <person name="Chang Y.J."/>
            <person name="Land M."/>
            <person name="Hauser L."/>
            <person name="Rohde M."/>
            <person name="Pukall R."/>
            <person name="Goker M."/>
            <person name="Detter J.C."/>
            <person name="Woyke T."/>
            <person name="Bristow J."/>
            <person name="Eisen J.A."/>
            <person name="Markowitz V."/>
            <person name="Hugenholtz P."/>
            <person name="Kyrpides N.C."/>
            <person name="Klenk H.P."/>
        </authorList>
    </citation>
    <scope>NUCLEOTIDE SEQUENCE</scope>
    <source>
        <strain evidence="2">ATCC 49209 / DSM 20642 / JCM 10262 / PW2</strain>
    </source>
</reference>
<dbReference type="EMBL" id="CP002628">
    <property type="protein sequence ID" value="AEB06722.1"/>
    <property type="molecule type" value="Genomic_DNA"/>
</dbReference>
<accession>F2NBI6</accession>
<dbReference type="HOGENOM" id="CLU_3388945_0_0_11"/>
<gene>
    <name evidence="1" type="ordered locus">Corgl_0608</name>
</gene>
<dbReference type="AlphaFoldDB" id="F2NBI6"/>
<sequence>MKLLSFAPEGRLGYQVLIGPDSSQKGAAHGIA</sequence>